<dbReference type="AlphaFoldDB" id="A0A0V0R4R1"/>
<dbReference type="OMA" id="FIYDEEY"/>
<feature type="region of interest" description="Disordered" evidence="1">
    <location>
        <begin position="302"/>
        <end position="327"/>
    </location>
</feature>
<sequence length="376" mass="44673">MGANLVIPDEVKVREIEIKEYKSQFKICAYKYNEEQHNLEKFVLCDSEMDDKIFSGETSYYYMRKLRSFIQPQEYKQDLELLEQEKNQIKVNKQQEESNNEFGILQNQVNSQNLDNMVSDFMPNKKQQVQYLDNDYQKQVQKPYQNLNQQQEQQTQTQIQQEPYNQQGYNTQQQTQYEQNVDNQLNKNDSIFNISNTNDEHFQVPSINIQAQNDQSFYNSDQNIKFNDSNNNIRNNQENEIQFINQNNQQNMSLVEQNSINNLNMDFNNQNNSNSQIMNSQNFIPNKSYSYNLNQNNSLSFNHYTSNYENDQDQSSFKLEASSQQIQNQDISLENSNFQNAPSFQYNSKVQNEAEQNLQQQNNNNKYLDDSDIFKN</sequence>
<comment type="caution">
    <text evidence="2">The sequence shown here is derived from an EMBL/GenBank/DDBJ whole genome shotgun (WGS) entry which is preliminary data.</text>
</comment>
<evidence type="ECO:0000313" key="3">
    <source>
        <dbReference type="Proteomes" id="UP000054937"/>
    </source>
</evidence>
<dbReference type="EMBL" id="LDAU01000053">
    <property type="protein sequence ID" value="KRX09221.1"/>
    <property type="molecule type" value="Genomic_DNA"/>
</dbReference>
<accession>A0A0V0R4R1</accession>
<proteinExistence type="predicted"/>
<evidence type="ECO:0000313" key="2">
    <source>
        <dbReference type="EMBL" id="KRX09221.1"/>
    </source>
</evidence>
<gene>
    <name evidence="2" type="ORF">PPERSA_05890</name>
</gene>
<name>A0A0V0R4R1_PSEPJ</name>
<dbReference type="InParanoid" id="A0A0V0R4R1"/>
<reference evidence="2 3" key="1">
    <citation type="journal article" date="2015" name="Sci. Rep.">
        <title>Genome of the facultative scuticociliatosis pathogen Pseudocohnilembus persalinus provides insight into its virulence through horizontal gene transfer.</title>
        <authorList>
            <person name="Xiong J."/>
            <person name="Wang G."/>
            <person name="Cheng J."/>
            <person name="Tian M."/>
            <person name="Pan X."/>
            <person name="Warren A."/>
            <person name="Jiang C."/>
            <person name="Yuan D."/>
            <person name="Miao W."/>
        </authorList>
    </citation>
    <scope>NUCLEOTIDE SEQUENCE [LARGE SCALE GENOMIC DNA]</scope>
    <source>
        <strain evidence="2">36N120E</strain>
    </source>
</reference>
<evidence type="ECO:0000256" key="1">
    <source>
        <dbReference type="SAM" id="MobiDB-lite"/>
    </source>
</evidence>
<dbReference type="Proteomes" id="UP000054937">
    <property type="component" value="Unassembled WGS sequence"/>
</dbReference>
<keyword evidence="3" id="KW-1185">Reference proteome</keyword>
<feature type="compositionally biased region" description="Polar residues" evidence="1">
    <location>
        <begin position="303"/>
        <end position="327"/>
    </location>
</feature>
<protein>
    <submittedName>
        <fullName evidence="2">Uncharacterized protein</fullName>
    </submittedName>
</protein>
<organism evidence="2 3">
    <name type="scientific">Pseudocohnilembus persalinus</name>
    <name type="common">Ciliate</name>
    <dbReference type="NCBI Taxonomy" id="266149"/>
    <lineage>
        <taxon>Eukaryota</taxon>
        <taxon>Sar</taxon>
        <taxon>Alveolata</taxon>
        <taxon>Ciliophora</taxon>
        <taxon>Intramacronucleata</taxon>
        <taxon>Oligohymenophorea</taxon>
        <taxon>Scuticociliatia</taxon>
        <taxon>Philasterida</taxon>
        <taxon>Pseudocohnilembidae</taxon>
        <taxon>Pseudocohnilembus</taxon>
    </lineage>
</organism>